<reference evidence="2 3" key="1">
    <citation type="submission" date="2019-06" db="EMBL/GenBank/DDBJ databases">
        <title>Complete genome of Microbacterium foliorum M2.</title>
        <authorList>
            <person name="Cao G."/>
        </authorList>
    </citation>
    <scope>NUCLEOTIDE SEQUENCE [LARGE SCALE GENOMIC DNA]</scope>
    <source>
        <strain evidence="2 3">M2</strain>
    </source>
</reference>
<dbReference type="Proteomes" id="UP000316125">
    <property type="component" value="Chromosome"/>
</dbReference>
<evidence type="ECO:0000313" key="3">
    <source>
        <dbReference type="Proteomes" id="UP000316125"/>
    </source>
</evidence>
<evidence type="ECO:0000313" key="2">
    <source>
        <dbReference type="EMBL" id="QDE33916.1"/>
    </source>
</evidence>
<dbReference type="AlphaFoldDB" id="A0A4Y5YMY7"/>
<dbReference type="RefSeq" id="WP_140036199.1">
    <property type="nucleotide sequence ID" value="NZ_CP041040.1"/>
</dbReference>
<sequence length="408" mass="43034">MNGSPTPQNQPAPRRRMRTVIAIAAAALLVAGAITAGALFRASDRPASSADAATTGDLETRLQSLVDAGYPAALASVTSPDGEVENAVAGEGDIETGQAPPLDAEVRIASNTKMFVATIVLQLVDEGLVDLDAPIDTYLPGLIRGAGIDGAGITVLQLLQQTTGLPEYADQIAADAFGAQKRYISPRDMLDIALSRPASFAPGEKWEYSNTNYLVLGLLIEAVTDRAIAQQIEERIVTPLALEHTYFPAPGELPLRGEHPTGYHADVPGELRDISTMDTSFAWSAGAMVSTPAELNTFMRALLNGELLSGAALETMKTSVPAGDELWPEAEYGLGLQRYPLSCGGFAWGHGGDIPGTQTRNAVAPDGTAATIAVTALPWAVVSPDDEEVLLEQYRIVVEALDETLCDR</sequence>
<accession>A0A4Y5YMY7</accession>
<dbReference type="SUPFAM" id="SSF56601">
    <property type="entry name" value="beta-lactamase/transpeptidase-like"/>
    <property type="match status" value="1"/>
</dbReference>
<proteinExistence type="predicted"/>
<protein>
    <submittedName>
        <fullName evidence="2">Beta-lactamase family protein</fullName>
    </submittedName>
</protein>
<dbReference type="Gene3D" id="3.40.710.10">
    <property type="entry name" value="DD-peptidase/beta-lactamase superfamily"/>
    <property type="match status" value="1"/>
</dbReference>
<dbReference type="PANTHER" id="PTHR46825:SF7">
    <property type="entry name" value="D-ALANYL-D-ALANINE CARBOXYPEPTIDASE"/>
    <property type="match status" value="1"/>
</dbReference>
<dbReference type="OrthoDB" id="3174977at2"/>
<feature type="domain" description="Beta-lactamase-related" evidence="1">
    <location>
        <begin position="63"/>
        <end position="375"/>
    </location>
</feature>
<dbReference type="InterPro" id="IPR050491">
    <property type="entry name" value="AmpC-like"/>
</dbReference>
<evidence type="ECO:0000259" key="1">
    <source>
        <dbReference type="Pfam" id="PF00144"/>
    </source>
</evidence>
<organism evidence="2 3">
    <name type="scientific">Microbacterium foliorum</name>
    <dbReference type="NCBI Taxonomy" id="104336"/>
    <lineage>
        <taxon>Bacteria</taxon>
        <taxon>Bacillati</taxon>
        <taxon>Actinomycetota</taxon>
        <taxon>Actinomycetes</taxon>
        <taxon>Micrococcales</taxon>
        <taxon>Microbacteriaceae</taxon>
        <taxon>Microbacterium</taxon>
    </lineage>
</organism>
<dbReference type="InterPro" id="IPR012338">
    <property type="entry name" value="Beta-lactam/transpept-like"/>
</dbReference>
<name>A0A4Y5YMY7_9MICO</name>
<dbReference type="PANTHER" id="PTHR46825">
    <property type="entry name" value="D-ALANYL-D-ALANINE-CARBOXYPEPTIDASE/ENDOPEPTIDASE AMPH"/>
    <property type="match status" value="1"/>
</dbReference>
<dbReference type="InterPro" id="IPR001466">
    <property type="entry name" value="Beta-lactam-related"/>
</dbReference>
<gene>
    <name evidence="2" type="ORF">FIV50_03415</name>
</gene>
<dbReference type="EMBL" id="CP041040">
    <property type="protein sequence ID" value="QDE33916.1"/>
    <property type="molecule type" value="Genomic_DNA"/>
</dbReference>
<dbReference type="Pfam" id="PF00144">
    <property type="entry name" value="Beta-lactamase"/>
    <property type="match status" value="1"/>
</dbReference>